<accession>A0AA38GWV7</accession>
<organism evidence="2 3">
    <name type="scientific">Taxus chinensis</name>
    <name type="common">Chinese yew</name>
    <name type="synonym">Taxus wallichiana var. chinensis</name>
    <dbReference type="NCBI Taxonomy" id="29808"/>
    <lineage>
        <taxon>Eukaryota</taxon>
        <taxon>Viridiplantae</taxon>
        <taxon>Streptophyta</taxon>
        <taxon>Embryophyta</taxon>
        <taxon>Tracheophyta</taxon>
        <taxon>Spermatophyta</taxon>
        <taxon>Pinopsida</taxon>
        <taxon>Pinidae</taxon>
        <taxon>Conifers II</taxon>
        <taxon>Cupressales</taxon>
        <taxon>Taxaceae</taxon>
        <taxon>Taxus</taxon>
    </lineage>
</organism>
<dbReference type="Proteomes" id="UP000824469">
    <property type="component" value="Unassembled WGS sequence"/>
</dbReference>
<keyword evidence="1" id="KW-0472">Membrane</keyword>
<evidence type="ECO:0000313" key="2">
    <source>
        <dbReference type="EMBL" id="KAH9330284.1"/>
    </source>
</evidence>
<dbReference type="AlphaFoldDB" id="A0AA38GWV7"/>
<keyword evidence="1" id="KW-0812">Transmembrane</keyword>
<comment type="caution">
    <text evidence="2">The sequence shown here is derived from an EMBL/GenBank/DDBJ whole genome shotgun (WGS) entry which is preliminary data.</text>
</comment>
<dbReference type="EMBL" id="JAHRHJ020000001">
    <property type="protein sequence ID" value="KAH9330284.1"/>
    <property type="molecule type" value="Genomic_DNA"/>
</dbReference>
<keyword evidence="3" id="KW-1185">Reference proteome</keyword>
<evidence type="ECO:0000313" key="3">
    <source>
        <dbReference type="Proteomes" id="UP000824469"/>
    </source>
</evidence>
<proteinExistence type="predicted"/>
<feature type="non-terminal residue" evidence="2">
    <location>
        <position position="1"/>
    </location>
</feature>
<name>A0AA38GWV7_TAXCH</name>
<sequence length="77" mass="8885">YCDFKTTILNERLHSMGRQHSKFLQVWFMMGIGVSFLAMIGVILILIWESSWLMASREERTSLMGKSQKSLYAALPV</sequence>
<evidence type="ECO:0000256" key="1">
    <source>
        <dbReference type="SAM" id="Phobius"/>
    </source>
</evidence>
<feature type="non-terminal residue" evidence="2">
    <location>
        <position position="77"/>
    </location>
</feature>
<reference evidence="2 3" key="1">
    <citation type="journal article" date="2021" name="Nat. Plants">
        <title>The Taxus genome provides insights into paclitaxel biosynthesis.</title>
        <authorList>
            <person name="Xiong X."/>
            <person name="Gou J."/>
            <person name="Liao Q."/>
            <person name="Li Y."/>
            <person name="Zhou Q."/>
            <person name="Bi G."/>
            <person name="Li C."/>
            <person name="Du R."/>
            <person name="Wang X."/>
            <person name="Sun T."/>
            <person name="Guo L."/>
            <person name="Liang H."/>
            <person name="Lu P."/>
            <person name="Wu Y."/>
            <person name="Zhang Z."/>
            <person name="Ro D.K."/>
            <person name="Shang Y."/>
            <person name="Huang S."/>
            <person name="Yan J."/>
        </authorList>
    </citation>
    <scope>NUCLEOTIDE SEQUENCE [LARGE SCALE GENOMIC DNA]</scope>
    <source>
        <strain evidence="2">Ta-2019</strain>
    </source>
</reference>
<feature type="transmembrane region" description="Helical" evidence="1">
    <location>
        <begin position="26"/>
        <end position="48"/>
    </location>
</feature>
<gene>
    <name evidence="2" type="ORF">KI387_002392</name>
</gene>
<keyword evidence="1" id="KW-1133">Transmembrane helix</keyword>
<protein>
    <submittedName>
        <fullName evidence="2">Uncharacterized protein</fullName>
    </submittedName>
</protein>